<name>A0A2J7ZJC4_9CHLO</name>
<organism evidence="1 2">
    <name type="scientific">Tetrabaena socialis</name>
    <dbReference type="NCBI Taxonomy" id="47790"/>
    <lineage>
        <taxon>Eukaryota</taxon>
        <taxon>Viridiplantae</taxon>
        <taxon>Chlorophyta</taxon>
        <taxon>core chlorophytes</taxon>
        <taxon>Chlorophyceae</taxon>
        <taxon>CS clade</taxon>
        <taxon>Chlamydomonadales</taxon>
        <taxon>Tetrabaenaceae</taxon>
        <taxon>Tetrabaena</taxon>
    </lineage>
</organism>
<comment type="caution">
    <text evidence="1">The sequence shown here is derived from an EMBL/GenBank/DDBJ whole genome shotgun (WGS) entry which is preliminary data.</text>
</comment>
<dbReference type="AlphaFoldDB" id="A0A2J7ZJC4"/>
<evidence type="ECO:0000313" key="1">
    <source>
        <dbReference type="EMBL" id="PNH00372.1"/>
    </source>
</evidence>
<proteinExistence type="predicted"/>
<dbReference type="Proteomes" id="UP000236333">
    <property type="component" value="Unassembled WGS sequence"/>
</dbReference>
<feature type="non-terminal residue" evidence="1">
    <location>
        <position position="1"/>
    </location>
</feature>
<keyword evidence="2" id="KW-1185">Reference proteome</keyword>
<sequence>VQAAVLHVHRHLQAALRAAQLHVEVPLGPQQQVVGVGLRVGASPPCASGAANTDALSAEPLCLRARALCRGLTYSLRLKRRPSFHFVDNLKGRGGRRQGEVDVAEDILRVHPGELRTMLVAVLTVLSEAEALDLDLASTGELGAREAVYMAQMLRS</sequence>
<protein>
    <submittedName>
        <fullName evidence="1">Uncharacterized protein</fullName>
    </submittedName>
</protein>
<accession>A0A2J7ZJC4</accession>
<reference evidence="1 2" key="1">
    <citation type="journal article" date="2017" name="Mol. Biol. Evol.">
        <title>The 4-celled Tetrabaena socialis nuclear genome reveals the essential components for genetic control of cell number at the origin of multicellularity in the volvocine lineage.</title>
        <authorList>
            <person name="Featherston J."/>
            <person name="Arakaki Y."/>
            <person name="Hanschen E.R."/>
            <person name="Ferris P.J."/>
            <person name="Michod R.E."/>
            <person name="Olson B.J.S.C."/>
            <person name="Nozaki H."/>
            <person name="Durand P.M."/>
        </authorList>
    </citation>
    <scope>NUCLEOTIDE SEQUENCE [LARGE SCALE GENOMIC DNA]</scope>
    <source>
        <strain evidence="1 2">NIES-571</strain>
    </source>
</reference>
<evidence type="ECO:0000313" key="2">
    <source>
        <dbReference type="Proteomes" id="UP000236333"/>
    </source>
</evidence>
<gene>
    <name evidence="1" type="ORF">TSOC_013807</name>
</gene>
<dbReference type="EMBL" id="PGGS01001461">
    <property type="protein sequence ID" value="PNH00372.1"/>
    <property type="molecule type" value="Genomic_DNA"/>
</dbReference>